<proteinExistence type="predicted"/>
<keyword evidence="3" id="KW-1185">Reference proteome</keyword>
<accession>A0A0V0RKI9</accession>
<sequence length="66" mass="7337">MCTWPAFVIIIIIIITANLNSPLASVLFCSVLFCSVLFCSVPQLFARHDQPARSSHRLNDAVFNIT</sequence>
<evidence type="ECO:0000256" key="1">
    <source>
        <dbReference type="SAM" id="Phobius"/>
    </source>
</evidence>
<protein>
    <submittedName>
        <fullName evidence="2">Uncharacterized protein</fullName>
    </submittedName>
</protein>
<organism evidence="2 3">
    <name type="scientific">Trichinella nelsoni</name>
    <dbReference type="NCBI Taxonomy" id="6336"/>
    <lineage>
        <taxon>Eukaryota</taxon>
        <taxon>Metazoa</taxon>
        <taxon>Ecdysozoa</taxon>
        <taxon>Nematoda</taxon>
        <taxon>Enoplea</taxon>
        <taxon>Dorylaimia</taxon>
        <taxon>Trichinellida</taxon>
        <taxon>Trichinellidae</taxon>
        <taxon>Trichinella</taxon>
    </lineage>
</organism>
<dbReference type="AlphaFoldDB" id="A0A0V0RKI9"/>
<feature type="transmembrane region" description="Helical" evidence="1">
    <location>
        <begin position="6"/>
        <end position="39"/>
    </location>
</feature>
<evidence type="ECO:0000313" key="2">
    <source>
        <dbReference type="EMBL" id="KRX14741.1"/>
    </source>
</evidence>
<keyword evidence="1" id="KW-0812">Transmembrane</keyword>
<dbReference type="Proteomes" id="UP000054630">
    <property type="component" value="Unassembled WGS sequence"/>
</dbReference>
<keyword evidence="1" id="KW-0472">Membrane</keyword>
<dbReference type="EMBL" id="JYDL01000151">
    <property type="protein sequence ID" value="KRX14741.1"/>
    <property type="molecule type" value="Genomic_DNA"/>
</dbReference>
<evidence type="ECO:0000313" key="3">
    <source>
        <dbReference type="Proteomes" id="UP000054630"/>
    </source>
</evidence>
<name>A0A0V0RKI9_9BILA</name>
<comment type="caution">
    <text evidence="2">The sequence shown here is derived from an EMBL/GenBank/DDBJ whole genome shotgun (WGS) entry which is preliminary data.</text>
</comment>
<keyword evidence="1" id="KW-1133">Transmembrane helix</keyword>
<reference evidence="2 3" key="1">
    <citation type="submission" date="2015-01" db="EMBL/GenBank/DDBJ databases">
        <title>Evolution of Trichinella species and genotypes.</title>
        <authorList>
            <person name="Korhonen P.K."/>
            <person name="Edoardo P."/>
            <person name="Giuseppe L.R."/>
            <person name="Gasser R.B."/>
        </authorList>
    </citation>
    <scope>NUCLEOTIDE SEQUENCE [LARGE SCALE GENOMIC DNA]</scope>
    <source>
        <strain evidence="2">ISS37</strain>
    </source>
</reference>
<gene>
    <name evidence="2" type="ORF">T07_12568</name>
</gene>